<gene>
    <name evidence="1" type="ORF">TCAL_14333</name>
</gene>
<protein>
    <submittedName>
        <fullName evidence="1">Uncharacterized protein</fullName>
    </submittedName>
</protein>
<comment type="caution">
    <text evidence="1">The sequence shown here is derived from an EMBL/GenBank/DDBJ whole genome shotgun (WGS) entry which is preliminary data.</text>
</comment>
<sequence>MPGKLVLGVVAEFTREDEGEYICPMCTVFGLDDEEVQTLIKAGLKMIDRNKEDEGYEVKNSAFKLMRELGRLLGYEPIGDTQCTDAPNGRKTIVWTLTKDA</sequence>
<dbReference type="OMA" id="CPRSTIF"/>
<dbReference type="OrthoDB" id="10351367at2759"/>
<name>A0A553NFN5_TIGCA</name>
<reference evidence="1 2" key="1">
    <citation type="journal article" date="2018" name="Nat. Ecol. Evol.">
        <title>Genomic signatures of mitonuclear coevolution across populations of Tigriopus californicus.</title>
        <authorList>
            <person name="Barreto F.S."/>
            <person name="Watson E.T."/>
            <person name="Lima T.G."/>
            <person name="Willett C.S."/>
            <person name="Edmands S."/>
            <person name="Li W."/>
            <person name="Burton R.S."/>
        </authorList>
    </citation>
    <scope>NUCLEOTIDE SEQUENCE [LARGE SCALE GENOMIC DNA]</scope>
    <source>
        <strain evidence="1 2">San Diego</strain>
    </source>
</reference>
<proteinExistence type="predicted"/>
<accession>A0A553NFN5</accession>
<organism evidence="1 2">
    <name type="scientific">Tigriopus californicus</name>
    <name type="common">Marine copepod</name>
    <dbReference type="NCBI Taxonomy" id="6832"/>
    <lineage>
        <taxon>Eukaryota</taxon>
        <taxon>Metazoa</taxon>
        <taxon>Ecdysozoa</taxon>
        <taxon>Arthropoda</taxon>
        <taxon>Crustacea</taxon>
        <taxon>Multicrustacea</taxon>
        <taxon>Hexanauplia</taxon>
        <taxon>Copepoda</taxon>
        <taxon>Harpacticoida</taxon>
        <taxon>Harpacticidae</taxon>
        <taxon>Tigriopus</taxon>
    </lineage>
</organism>
<evidence type="ECO:0000313" key="1">
    <source>
        <dbReference type="EMBL" id="TRY64231.1"/>
    </source>
</evidence>
<dbReference type="AlphaFoldDB" id="A0A553NFN5"/>
<keyword evidence="2" id="KW-1185">Reference proteome</keyword>
<dbReference type="EMBL" id="VCGU01000458">
    <property type="protein sequence ID" value="TRY64231.1"/>
    <property type="molecule type" value="Genomic_DNA"/>
</dbReference>
<dbReference type="Proteomes" id="UP000318571">
    <property type="component" value="Chromosome 10"/>
</dbReference>
<evidence type="ECO:0000313" key="2">
    <source>
        <dbReference type="Proteomes" id="UP000318571"/>
    </source>
</evidence>